<accession>A0AAN8YFW0</accession>
<sequence>MKKSAVFGGSRRKTFPPSLRTSVCKFLRLPMDEGRLSIPVNLKNLRWYKLPMASGITPPSSIPKYNTYRCRNTSICWNTLQIYGSKNIIDLNFKLERSSDESPLNTTIARGKPLHFSTISLARLSISGTIARTSSSFLRKRSQLSSWLRKRSLWTKPLSSALSATSWLRVMQAQTLRRLAPLPASKL</sequence>
<reference evidence="1 2" key="1">
    <citation type="submission" date="2024-02" db="EMBL/GenBank/DDBJ databases">
        <title>de novo genome assembly of Solanum bulbocastanum strain 11H21.</title>
        <authorList>
            <person name="Hosaka A.J."/>
        </authorList>
    </citation>
    <scope>NUCLEOTIDE SEQUENCE [LARGE SCALE GENOMIC DNA]</scope>
    <source>
        <tissue evidence="1">Young leaves</tissue>
    </source>
</reference>
<name>A0AAN8YFW0_SOLBU</name>
<protein>
    <submittedName>
        <fullName evidence="1">Uncharacterized protein</fullName>
    </submittedName>
</protein>
<keyword evidence="2" id="KW-1185">Reference proteome</keyword>
<proteinExistence type="predicted"/>
<organism evidence="1 2">
    <name type="scientific">Solanum bulbocastanum</name>
    <name type="common">Wild potato</name>
    <dbReference type="NCBI Taxonomy" id="147425"/>
    <lineage>
        <taxon>Eukaryota</taxon>
        <taxon>Viridiplantae</taxon>
        <taxon>Streptophyta</taxon>
        <taxon>Embryophyta</taxon>
        <taxon>Tracheophyta</taxon>
        <taxon>Spermatophyta</taxon>
        <taxon>Magnoliopsida</taxon>
        <taxon>eudicotyledons</taxon>
        <taxon>Gunneridae</taxon>
        <taxon>Pentapetalae</taxon>
        <taxon>asterids</taxon>
        <taxon>lamiids</taxon>
        <taxon>Solanales</taxon>
        <taxon>Solanaceae</taxon>
        <taxon>Solanoideae</taxon>
        <taxon>Solaneae</taxon>
        <taxon>Solanum</taxon>
    </lineage>
</organism>
<dbReference type="EMBL" id="JBANQN010000004">
    <property type="protein sequence ID" value="KAK6790872.1"/>
    <property type="molecule type" value="Genomic_DNA"/>
</dbReference>
<dbReference type="AlphaFoldDB" id="A0AAN8YFW0"/>
<dbReference type="Proteomes" id="UP001371456">
    <property type="component" value="Unassembled WGS sequence"/>
</dbReference>
<evidence type="ECO:0000313" key="2">
    <source>
        <dbReference type="Proteomes" id="UP001371456"/>
    </source>
</evidence>
<comment type="caution">
    <text evidence="1">The sequence shown here is derived from an EMBL/GenBank/DDBJ whole genome shotgun (WGS) entry which is preliminary data.</text>
</comment>
<gene>
    <name evidence="1" type="ORF">RDI58_009953</name>
</gene>
<evidence type="ECO:0000313" key="1">
    <source>
        <dbReference type="EMBL" id="KAK6790872.1"/>
    </source>
</evidence>